<proteinExistence type="predicted"/>
<accession>A0A0A9BLP9</accession>
<evidence type="ECO:0000313" key="1">
    <source>
        <dbReference type="EMBL" id="JAD64316.1"/>
    </source>
</evidence>
<protein>
    <submittedName>
        <fullName evidence="1">Uncharacterized protein</fullName>
    </submittedName>
</protein>
<reference evidence="1" key="2">
    <citation type="journal article" date="2015" name="Data Brief">
        <title>Shoot transcriptome of the giant reed, Arundo donax.</title>
        <authorList>
            <person name="Barrero R.A."/>
            <person name="Guerrero F.D."/>
            <person name="Moolhuijzen P."/>
            <person name="Goolsby J.A."/>
            <person name="Tidwell J."/>
            <person name="Bellgard S.E."/>
            <person name="Bellgard M.I."/>
        </authorList>
    </citation>
    <scope>NUCLEOTIDE SEQUENCE</scope>
    <source>
        <tissue evidence="1">Shoot tissue taken approximately 20 cm above the soil surface</tissue>
    </source>
</reference>
<reference evidence="1" key="1">
    <citation type="submission" date="2014-09" db="EMBL/GenBank/DDBJ databases">
        <authorList>
            <person name="Magalhaes I.L.F."/>
            <person name="Oliveira U."/>
            <person name="Santos F.R."/>
            <person name="Vidigal T.H.D.A."/>
            <person name="Brescovit A.D."/>
            <person name="Santos A.J."/>
        </authorList>
    </citation>
    <scope>NUCLEOTIDE SEQUENCE</scope>
    <source>
        <tissue evidence="1">Shoot tissue taken approximately 20 cm above the soil surface</tissue>
    </source>
</reference>
<dbReference type="AlphaFoldDB" id="A0A0A9BLP9"/>
<dbReference type="EMBL" id="GBRH01233579">
    <property type="protein sequence ID" value="JAD64316.1"/>
    <property type="molecule type" value="Transcribed_RNA"/>
</dbReference>
<sequence length="23" mass="2671">MLVFELPVMVVDSTYKHIIVLSH</sequence>
<organism evidence="1">
    <name type="scientific">Arundo donax</name>
    <name type="common">Giant reed</name>
    <name type="synonym">Donax arundinaceus</name>
    <dbReference type="NCBI Taxonomy" id="35708"/>
    <lineage>
        <taxon>Eukaryota</taxon>
        <taxon>Viridiplantae</taxon>
        <taxon>Streptophyta</taxon>
        <taxon>Embryophyta</taxon>
        <taxon>Tracheophyta</taxon>
        <taxon>Spermatophyta</taxon>
        <taxon>Magnoliopsida</taxon>
        <taxon>Liliopsida</taxon>
        <taxon>Poales</taxon>
        <taxon>Poaceae</taxon>
        <taxon>PACMAD clade</taxon>
        <taxon>Arundinoideae</taxon>
        <taxon>Arundineae</taxon>
        <taxon>Arundo</taxon>
    </lineage>
</organism>
<name>A0A0A9BLP9_ARUDO</name>